<name>A0AA96JYC3_9BACT</name>
<dbReference type="GO" id="GO:0009298">
    <property type="term" value="P:GDP-mannose biosynthetic process"/>
    <property type="evidence" value="ECO:0007669"/>
    <property type="project" value="TreeGrafter"/>
</dbReference>
<dbReference type="InterPro" id="IPR005835">
    <property type="entry name" value="NTP_transferase_dom"/>
</dbReference>
<evidence type="ECO:0000259" key="1">
    <source>
        <dbReference type="Pfam" id="PF00483"/>
    </source>
</evidence>
<organism evidence="2 3">
    <name type="scientific">Candidatus Nitrospira allomarina</name>
    <dbReference type="NCBI Taxonomy" id="3020900"/>
    <lineage>
        <taxon>Bacteria</taxon>
        <taxon>Pseudomonadati</taxon>
        <taxon>Nitrospirota</taxon>
        <taxon>Nitrospiria</taxon>
        <taxon>Nitrospirales</taxon>
        <taxon>Nitrospiraceae</taxon>
        <taxon>Nitrospira</taxon>
    </lineage>
</organism>
<protein>
    <submittedName>
        <fullName evidence="2">Sugar phosphate nucleotidyltransferase</fullName>
    </submittedName>
</protein>
<keyword evidence="3" id="KW-1185">Reference proteome</keyword>
<dbReference type="InterPro" id="IPR029044">
    <property type="entry name" value="Nucleotide-diphossugar_trans"/>
</dbReference>
<dbReference type="GO" id="GO:0004475">
    <property type="term" value="F:mannose-1-phosphate guanylyltransferase (GTP) activity"/>
    <property type="evidence" value="ECO:0007669"/>
    <property type="project" value="TreeGrafter"/>
</dbReference>
<dbReference type="KEGG" id="nall:PP769_09900"/>
<dbReference type="InterPro" id="IPR051161">
    <property type="entry name" value="Mannose-6P_isomerase_type2"/>
</dbReference>
<dbReference type="SUPFAM" id="SSF53448">
    <property type="entry name" value="Nucleotide-diphospho-sugar transferases"/>
    <property type="match status" value="1"/>
</dbReference>
<gene>
    <name evidence="2" type="ORF">PP769_09900</name>
</gene>
<sequence>MLRAGANPLWSIILAGGEGERTRPFIEQWLGGHKPKQYCTFVGNRSMLQHTLDRADRLVRPEHKVTVIGRNHREFLNNAVEGDTSGHVIVQPQNCGTAAGVFLPLTFVRAWDADATVVIFPSDHFVFPEARFLETIRRGIRANHFLQDRLVLFGVSPSHPELDYGWINLGEVLGWSNGSCIRQVGSFLEKPDLLEGQQVMASGALWNTLVIVAKVATLWKLGWQHLPVMMERFERLGATIGTVHEHETLHDIYRDMPVLDFSRALLQRIPEHLGVMEFEEVLWSDWGQPERIAHTLNTLGKKPAFPSEILQRSLAPTDAIPHLGVT</sequence>
<dbReference type="PANTHER" id="PTHR46390:SF1">
    <property type="entry name" value="MANNOSE-1-PHOSPHATE GUANYLYLTRANSFERASE"/>
    <property type="match status" value="1"/>
</dbReference>
<dbReference type="Proteomes" id="UP001302719">
    <property type="component" value="Chromosome"/>
</dbReference>
<dbReference type="PANTHER" id="PTHR46390">
    <property type="entry name" value="MANNOSE-1-PHOSPHATE GUANYLYLTRANSFERASE"/>
    <property type="match status" value="1"/>
</dbReference>
<evidence type="ECO:0000313" key="3">
    <source>
        <dbReference type="Proteomes" id="UP001302719"/>
    </source>
</evidence>
<dbReference type="RefSeq" id="WP_312646978.1">
    <property type="nucleotide sequence ID" value="NZ_CP116967.1"/>
</dbReference>
<accession>A0AA96JYC3</accession>
<evidence type="ECO:0000313" key="2">
    <source>
        <dbReference type="EMBL" id="WNM60046.1"/>
    </source>
</evidence>
<proteinExistence type="predicted"/>
<dbReference type="Gene3D" id="3.90.550.10">
    <property type="entry name" value="Spore Coat Polysaccharide Biosynthesis Protein SpsA, Chain A"/>
    <property type="match status" value="1"/>
</dbReference>
<feature type="domain" description="Nucleotidyl transferase" evidence="1">
    <location>
        <begin position="11"/>
        <end position="290"/>
    </location>
</feature>
<dbReference type="Pfam" id="PF00483">
    <property type="entry name" value="NTP_transferase"/>
    <property type="match status" value="1"/>
</dbReference>
<dbReference type="EMBL" id="CP116967">
    <property type="protein sequence ID" value="WNM60046.1"/>
    <property type="molecule type" value="Genomic_DNA"/>
</dbReference>
<reference evidence="2 3" key="1">
    <citation type="submission" date="2023-01" db="EMBL/GenBank/DDBJ databases">
        <title>Cultivation and genomic characterization of new, ubiquitous marine nitrite-oxidizing bacteria from the Nitrospirales.</title>
        <authorList>
            <person name="Mueller A.J."/>
            <person name="Daebeler A."/>
            <person name="Herbold C.W."/>
            <person name="Kirkegaard R.H."/>
            <person name="Daims H."/>
        </authorList>
    </citation>
    <scope>NUCLEOTIDE SEQUENCE [LARGE SCALE GENOMIC DNA]</scope>
    <source>
        <strain evidence="2 3">VA</strain>
    </source>
</reference>
<dbReference type="AlphaFoldDB" id="A0AA96JYC3"/>